<feature type="region of interest" description="Disordered" evidence="1">
    <location>
        <begin position="208"/>
        <end position="232"/>
    </location>
</feature>
<name>A0A3N0CB38_9ACTN</name>
<dbReference type="Proteomes" id="UP000267128">
    <property type="component" value="Unassembled WGS sequence"/>
</dbReference>
<dbReference type="RefSeq" id="WP_123229401.1">
    <property type="nucleotide sequence ID" value="NZ_RJSE01000009.1"/>
</dbReference>
<dbReference type="AlphaFoldDB" id="A0A3N0CB38"/>
<protein>
    <submittedName>
        <fullName evidence="2">ABC transporter ATP-binding protein</fullName>
    </submittedName>
</protein>
<comment type="caution">
    <text evidence="2">The sequence shown here is derived from an EMBL/GenBank/DDBJ whole genome shotgun (WGS) entry which is preliminary data.</text>
</comment>
<keyword evidence="2" id="KW-0067">ATP-binding</keyword>
<reference evidence="2 3" key="1">
    <citation type="submission" date="2018-11" db="EMBL/GenBank/DDBJ databases">
        <authorList>
            <person name="Li F."/>
        </authorList>
    </citation>
    <scope>NUCLEOTIDE SEQUENCE [LARGE SCALE GENOMIC DNA]</scope>
    <source>
        <strain evidence="2 3">Gsoil 097</strain>
    </source>
</reference>
<evidence type="ECO:0000313" key="2">
    <source>
        <dbReference type="EMBL" id="RNL60648.1"/>
    </source>
</evidence>
<keyword evidence="3" id="KW-1185">Reference proteome</keyword>
<gene>
    <name evidence="2" type="ORF">EFK50_20255</name>
</gene>
<accession>A0A3N0CB38</accession>
<evidence type="ECO:0000313" key="3">
    <source>
        <dbReference type="Proteomes" id="UP000267128"/>
    </source>
</evidence>
<dbReference type="InterPro" id="IPR027417">
    <property type="entry name" value="P-loop_NTPase"/>
</dbReference>
<dbReference type="SUPFAM" id="SSF52540">
    <property type="entry name" value="P-loop containing nucleoside triphosphate hydrolases"/>
    <property type="match status" value="1"/>
</dbReference>
<dbReference type="EMBL" id="RJSE01000009">
    <property type="protein sequence ID" value="RNL60648.1"/>
    <property type="molecule type" value="Genomic_DNA"/>
</dbReference>
<organism evidence="2 3">
    <name type="scientific">Nocardioides marmoriginsengisoli</name>
    <dbReference type="NCBI Taxonomy" id="661483"/>
    <lineage>
        <taxon>Bacteria</taxon>
        <taxon>Bacillati</taxon>
        <taxon>Actinomycetota</taxon>
        <taxon>Actinomycetes</taxon>
        <taxon>Propionibacteriales</taxon>
        <taxon>Nocardioidaceae</taxon>
        <taxon>Nocardioides</taxon>
    </lineage>
</organism>
<proteinExistence type="predicted"/>
<keyword evidence="2" id="KW-0547">Nucleotide-binding</keyword>
<dbReference type="Gene3D" id="3.40.50.300">
    <property type="entry name" value="P-loop containing nucleotide triphosphate hydrolases"/>
    <property type="match status" value="1"/>
</dbReference>
<sequence>MTGLEAVGVWVADSRRTLMPPTTFAVSAGEIVVVYGDPGHQHTLLALALGGRLVPAGGEVLLDGDDTLAALQRSVALVDVPGVSEPDDISRLGTIVGEELAMAGRPARAAHVETWLTANGLWARRKDRMEDLPPGTRSLALARLATQRSGLACLVLALPERHGIDADGWLETATWLAGEGFAVVATTSVGVARQIEALAPQVRTVRFGNTEFREPEQPDEPGDPFTPEEVRP</sequence>
<dbReference type="GO" id="GO:0005524">
    <property type="term" value="F:ATP binding"/>
    <property type="evidence" value="ECO:0007669"/>
    <property type="project" value="UniProtKB-KW"/>
</dbReference>
<dbReference type="OrthoDB" id="3775353at2"/>
<evidence type="ECO:0000256" key="1">
    <source>
        <dbReference type="SAM" id="MobiDB-lite"/>
    </source>
</evidence>